<keyword evidence="6 10" id="KW-0915">Sodium</keyword>
<feature type="transmembrane region" description="Helical" evidence="10">
    <location>
        <begin position="83"/>
        <end position="102"/>
    </location>
</feature>
<feature type="transmembrane region" description="Helical" evidence="10">
    <location>
        <begin position="298"/>
        <end position="320"/>
    </location>
</feature>
<dbReference type="PANTHER" id="PTHR10110">
    <property type="entry name" value="SODIUM/HYDROGEN EXCHANGER"/>
    <property type="match status" value="1"/>
</dbReference>
<evidence type="ECO:0000256" key="2">
    <source>
        <dbReference type="ARBA" id="ARBA00022448"/>
    </source>
</evidence>
<keyword evidence="4 10" id="KW-0812">Transmembrane</keyword>
<comment type="caution">
    <text evidence="10">Lacks conserved residue(s) required for the propagation of feature annotation.</text>
</comment>
<dbReference type="AlphaFoldDB" id="A0A6N6MUD0"/>
<keyword evidence="10" id="KW-0050">Antiport</keyword>
<keyword evidence="13" id="KW-1185">Reference proteome</keyword>
<dbReference type="Gene3D" id="6.10.140.1330">
    <property type="match status" value="1"/>
</dbReference>
<evidence type="ECO:0000256" key="8">
    <source>
        <dbReference type="ARBA" id="ARBA00023136"/>
    </source>
</evidence>
<feature type="transmembrane region" description="Helical" evidence="10">
    <location>
        <begin position="210"/>
        <end position="227"/>
    </location>
</feature>
<sequence>MLIFEWVVGVLLGAVLLAALARRVGAPYPAFLALGGVALAFVPGVPNLKLDPELALALFLAPVLLDAGYDTSLRDLKTNWRPIAGLAFGAVAVTTIAVALVAKALVPGMPFAACIVLGAIVAPPDAVAALSVLRHVSLPHRLTTILRGESLLNDAGSLLVYRLGVVAAITGTFNPSEIAPTFLIGVVGSLVAGPVLAFAYVGVMRRFQDTASVIVLQFVAAFGIWIAAEGLELSGVLTVVTFAITVARYSPGITAPRTRILSYAVWDTAVFVLNVLAFVLIGIQISPILERLNQAEQVSASLLAGMVFLTVVLTRIAWVLPASCIDRLEFTGPRKGRREPAASAEEECAPPGLGLRAAVAVSWSGMRGIVTIATALALPQGGPDGGFPDRDLIVFTAFCTVIGTLVVQGLTLGPLLARLGLEDDDPVGQEVGRARAEAYAAALESLDSKASEGPEVVATEALREEFRAALEEARTHDEGRAPETLPSDAVRRRAIAAARDTVLRLRKEGRIGDDAYYVLEEEFDWAELNATPRAET</sequence>
<evidence type="ECO:0000256" key="9">
    <source>
        <dbReference type="ARBA" id="ARBA00023201"/>
    </source>
</evidence>
<keyword evidence="2 10" id="KW-0813">Transport</keyword>
<evidence type="ECO:0000256" key="10">
    <source>
        <dbReference type="RuleBase" id="RU366002"/>
    </source>
</evidence>
<protein>
    <submittedName>
        <fullName evidence="12">Na+/H+ antiporter</fullName>
    </submittedName>
</protein>
<dbReference type="EMBL" id="VZZJ01000002">
    <property type="protein sequence ID" value="KAB1075548.1"/>
    <property type="molecule type" value="Genomic_DNA"/>
</dbReference>
<feature type="transmembrane region" description="Helical" evidence="10">
    <location>
        <begin position="182"/>
        <end position="203"/>
    </location>
</feature>
<dbReference type="GO" id="GO:0005886">
    <property type="term" value="C:plasma membrane"/>
    <property type="evidence" value="ECO:0007669"/>
    <property type="project" value="UniProtKB-SubCell"/>
</dbReference>
<keyword evidence="10" id="KW-0997">Cell inner membrane</keyword>
<gene>
    <name evidence="12" type="ORF">F6X51_02370</name>
</gene>
<keyword evidence="7 10" id="KW-0406">Ion transport</keyword>
<feature type="transmembrane region" description="Helical" evidence="10">
    <location>
        <begin position="233"/>
        <end position="251"/>
    </location>
</feature>
<reference evidence="12 13" key="1">
    <citation type="submission" date="2019-09" db="EMBL/GenBank/DDBJ databases">
        <title>YIM 132548 draft genome.</title>
        <authorList>
            <person name="Jiang L."/>
        </authorList>
    </citation>
    <scope>NUCLEOTIDE SEQUENCE [LARGE SCALE GENOMIC DNA]</scope>
    <source>
        <strain evidence="12 13">YIM 132548</strain>
    </source>
</reference>
<evidence type="ECO:0000256" key="1">
    <source>
        <dbReference type="ARBA" id="ARBA00004651"/>
    </source>
</evidence>
<comment type="subcellular location">
    <subcellularLocation>
        <location evidence="10">Cell inner membrane</location>
        <topology evidence="10">Multi-pass membrane protein</topology>
    </subcellularLocation>
    <subcellularLocation>
        <location evidence="1">Cell membrane</location>
        <topology evidence="1">Multi-pass membrane protein</topology>
    </subcellularLocation>
</comment>
<keyword evidence="3" id="KW-1003">Cell membrane</keyword>
<keyword evidence="8 10" id="KW-0472">Membrane</keyword>
<evidence type="ECO:0000256" key="4">
    <source>
        <dbReference type="ARBA" id="ARBA00022692"/>
    </source>
</evidence>
<name>A0A6N6MUD0_9HYPH</name>
<comment type="similarity">
    <text evidence="10">Belongs to the monovalent cation:proton antiporter 1 (CPA1) transporter (TC 2.A.36) family.</text>
</comment>
<feature type="domain" description="Cation/H+ exchanger transmembrane" evidence="11">
    <location>
        <begin position="14"/>
        <end position="417"/>
    </location>
</feature>
<dbReference type="GO" id="GO:0098719">
    <property type="term" value="P:sodium ion import across plasma membrane"/>
    <property type="evidence" value="ECO:0007669"/>
    <property type="project" value="TreeGrafter"/>
</dbReference>
<accession>A0A6N6MUD0</accession>
<dbReference type="PANTHER" id="PTHR10110:SF86">
    <property type="entry name" value="SODIUM_HYDROGEN EXCHANGER 7"/>
    <property type="match status" value="1"/>
</dbReference>
<comment type="caution">
    <text evidence="12">The sequence shown here is derived from an EMBL/GenBank/DDBJ whole genome shotgun (WGS) entry which is preliminary data.</text>
</comment>
<evidence type="ECO:0000256" key="6">
    <source>
        <dbReference type="ARBA" id="ARBA00023053"/>
    </source>
</evidence>
<dbReference type="RefSeq" id="WP_150961611.1">
    <property type="nucleotide sequence ID" value="NZ_VZZJ01000002.1"/>
</dbReference>
<dbReference type="InterPro" id="IPR004705">
    <property type="entry name" value="Cation/H_exchanger_CPA1_bac"/>
</dbReference>
<dbReference type="GO" id="GO:0051453">
    <property type="term" value="P:regulation of intracellular pH"/>
    <property type="evidence" value="ECO:0007669"/>
    <property type="project" value="TreeGrafter"/>
</dbReference>
<organism evidence="12 13">
    <name type="scientific">Methylobacterium planeticum</name>
    <dbReference type="NCBI Taxonomy" id="2615211"/>
    <lineage>
        <taxon>Bacteria</taxon>
        <taxon>Pseudomonadati</taxon>
        <taxon>Pseudomonadota</taxon>
        <taxon>Alphaproteobacteria</taxon>
        <taxon>Hyphomicrobiales</taxon>
        <taxon>Methylobacteriaceae</taxon>
        <taxon>Methylobacterium</taxon>
    </lineage>
</organism>
<feature type="transmembrane region" description="Helical" evidence="10">
    <location>
        <begin position="28"/>
        <end position="48"/>
    </location>
</feature>
<evidence type="ECO:0000313" key="13">
    <source>
        <dbReference type="Proteomes" id="UP000441523"/>
    </source>
</evidence>
<feature type="transmembrane region" description="Helical" evidence="10">
    <location>
        <begin position="6"/>
        <end position="21"/>
    </location>
</feature>
<dbReference type="GO" id="GO:0015386">
    <property type="term" value="F:potassium:proton antiporter activity"/>
    <property type="evidence" value="ECO:0007669"/>
    <property type="project" value="TreeGrafter"/>
</dbReference>
<evidence type="ECO:0000259" key="11">
    <source>
        <dbReference type="Pfam" id="PF00999"/>
    </source>
</evidence>
<dbReference type="NCBIfam" id="TIGR00831">
    <property type="entry name" value="a_cpa1"/>
    <property type="match status" value="1"/>
</dbReference>
<dbReference type="Pfam" id="PF00999">
    <property type="entry name" value="Na_H_Exchanger"/>
    <property type="match status" value="1"/>
</dbReference>
<keyword evidence="5 10" id="KW-1133">Transmembrane helix</keyword>
<dbReference type="Proteomes" id="UP000441523">
    <property type="component" value="Unassembled WGS sequence"/>
</dbReference>
<dbReference type="InterPro" id="IPR018422">
    <property type="entry name" value="Cation/H_exchanger_CPA1"/>
</dbReference>
<evidence type="ECO:0000256" key="7">
    <source>
        <dbReference type="ARBA" id="ARBA00023065"/>
    </source>
</evidence>
<evidence type="ECO:0000256" key="5">
    <source>
        <dbReference type="ARBA" id="ARBA00022989"/>
    </source>
</evidence>
<keyword evidence="9 10" id="KW-0739">Sodium transport</keyword>
<feature type="transmembrane region" description="Helical" evidence="10">
    <location>
        <begin position="263"/>
        <end position="286"/>
    </location>
</feature>
<evidence type="ECO:0000313" key="12">
    <source>
        <dbReference type="EMBL" id="KAB1075548.1"/>
    </source>
</evidence>
<dbReference type="InterPro" id="IPR006153">
    <property type="entry name" value="Cation/H_exchanger_TM"/>
</dbReference>
<proteinExistence type="inferred from homology"/>
<dbReference type="GO" id="GO:0015385">
    <property type="term" value="F:sodium:proton antiporter activity"/>
    <property type="evidence" value="ECO:0007669"/>
    <property type="project" value="InterPro"/>
</dbReference>
<feature type="transmembrane region" description="Helical" evidence="10">
    <location>
        <begin position="108"/>
        <end position="130"/>
    </location>
</feature>
<evidence type="ECO:0000256" key="3">
    <source>
        <dbReference type="ARBA" id="ARBA00022475"/>
    </source>
</evidence>
<comment type="function">
    <text evidence="10">Na(+)/H(+) antiporter that extrudes sodium in exchange for external protons.</text>
</comment>